<reference evidence="2" key="2">
    <citation type="submission" date="2020-09" db="EMBL/GenBank/DDBJ databases">
        <authorList>
            <person name="Sun Q."/>
            <person name="Ohkuma M."/>
        </authorList>
    </citation>
    <scope>NUCLEOTIDE SEQUENCE</scope>
    <source>
        <strain evidence="2">JCM 31311</strain>
    </source>
</reference>
<organism evidence="2 3">
    <name type="scientific">Deinococcus ruber</name>
    <dbReference type="NCBI Taxonomy" id="1848197"/>
    <lineage>
        <taxon>Bacteria</taxon>
        <taxon>Thermotogati</taxon>
        <taxon>Deinococcota</taxon>
        <taxon>Deinococci</taxon>
        <taxon>Deinococcales</taxon>
        <taxon>Deinococcaceae</taxon>
        <taxon>Deinococcus</taxon>
    </lineage>
</organism>
<dbReference type="AlphaFoldDB" id="A0A918F608"/>
<keyword evidence="1" id="KW-0472">Membrane</keyword>
<gene>
    <name evidence="2" type="ORF">GCM10008957_25480</name>
</gene>
<keyword evidence="3" id="KW-1185">Reference proteome</keyword>
<comment type="caution">
    <text evidence="2">The sequence shown here is derived from an EMBL/GenBank/DDBJ whole genome shotgun (WGS) entry which is preliminary data.</text>
</comment>
<reference evidence="2" key="1">
    <citation type="journal article" date="2014" name="Int. J. Syst. Evol. Microbiol.">
        <title>Complete genome sequence of Corynebacterium casei LMG S-19264T (=DSM 44701T), isolated from a smear-ripened cheese.</title>
        <authorList>
            <consortium name="US DOE Joint Genome Institute (JGI-PGF)"/>
            <person name="Walter F."/>
            <person name="Albersmeier A."/>
            <person name="Kalinowski J."/>
            <person name="Ruckert C."/>
        </authorList>
    </citation>
    <scope>NUCLEOTIDE SEQUENCE</scope>
    <source>
        <strain evidence="2">JCM 31311</strain>
    </source>
</reference>
<keyword evidence="1" id="KW-0812">Transmembrane</keyword>
<keyword evidence="1" id="KW-1133">Transmembrane helix</keyword>
<evidence type="ECO:0000313" key="2">
    <source>
        <dbReference type="EMBL" id="GGR11507.1"/>
    </source>
</evidence>
<feature type="transmembrane region" description="Helical" evidence="1">
    <location>
        <begin position="149"/>
        <end position="172"/>
    </location>
</feature>
<dbReference type="EMBL" id="BMQL01000013">
    <property type="protein sequence ID" value="GGR11507.1"/>
    <property type="molecule type" value="Genomic_DNA"/>
</dbReference>
<name>A0A918F608_9DEIO</name>
<evidence type="ECO:0000313" key="3">
    <source>
        <dbReference type="Proteomes" id="UP000603865"/>
    </source>
</evidence>
<dbReference type="RefSeq" id="WP_189090894.1">
    <property type="nucleotide sequence ID" value="NZ_BMQL01000013.1"/>
</dbReference>
<dbReference type="Proteomes" id="UP000603865">
    <property type="component" value="Unassembled WGS sequence"/>
</dbReference>
<proteinExistence type="predicted"/>
<protein>
    <submittedName>
        <fullName evidence="2">Uncharacterized protein</fullName>
    </submittedName>
</protein>
<evidence type="ECO:0000256" key="1">
    <source>
        <dbReference type="SAM" id="Phobius"/>
    </source>
</evidence>
<sequence>MTNPHQATSDALSQALKIMQTHAPQLAPNKAGFMTITPVATPSEMEPSDLLDDKLKDQVLEEFQEALQSTEGSKLAGGTANLVEDKAGADVRKAIEDKDRDTLINRILGLIFKNPSPATRSRICGDDYANRRADDAFWIDVASTALSGLGLLAGIIAVAALPATIAAVALVLAKYGQEHICTVKMPQT</sequence>
<accession>A0A918F608</accession>